<accession>A0ACB0FAM3</accession>
<dbReference type="Proteomes" id="UP001162501">
    <property type="component" value="Chromosome 5"/>
</dbReference>
<protein>
    <submittedName>
        <fullName evidence="1">Uncharacterized protein</fullName>
    </submittedName>
</protein>
<sequence>MKGPGPPFSPLPSTPVPRASLHTPGGSWGSALSPRSAQRPRPQSPGGSSVTSPACSRPFSGRSTGHGGHSEDLARSQSPPHPP</sequence>
<evidence type="ECO:0000313" key="1">
    <source>
        <dbReference type="EMBL" id="CAI9710105.1"/>
    </source>
</evidence>
<dbReference type="EMBL" id="OX596089">
    <property type="protein sequence ID" value="CAI9710105.1"/>
    <property type="molecule type" value="Genomic_DNA"/>
</dbReference>
<evidence type="ECO:0000313" key="2">
    <source>
        <dbReference type="Proteomes" id="UP001162501"/>
    </source>
</evidence>
<gene>
    <name evidence="1" type="ORF">MRATA1EN3_LOCUS21318</name>
</gene>
<organism evidence="1 2">
    <name type="scientific">Rangifer tarandus platyrhynchus</name>
    <name type="common">Svalbard reindeer</name>
    <dbReference type="NCBI Taxonomy" id="3082113"/>
    <lineage>
        <taxon>Eukaryota</taxon>
        <taxon>Metazoa</taxon>
        <taxon>Chordata</taxon>
        <taxon>Craniata</taxon>
        <taxon>Vertebrata</taxon>
        <taxon>Euteleostomi</taxon>
        <taxon>Mammalia</taxon>
        <taxon>Eutheria</taxon>
        <taxon>Laurasiatheria</taxon>
        <taxon>Artiodactyla</taxon>
        <taxon>Ruminantia</taxon>
        <taxon>Pecora</taxon>
        <taxon>Cervidae</taxon>
        <taxon>Odocoileinae</taxon>
        <taxon>Rangifer</taxon>
    </lineage>
</organism>
<proteinExistence type="predicted"/>
<reference evidence="1" key="1">
    <citation type="submission" date="2023-05" db="EMBL/GenBank/DDBJ databases">
        <authorList>
            <consortium name="ELIXIR-Norway"/>
        </authorList>
    </citation>
    <scope>NUCLEOTIDE SEQUENCE</scope>
</reference>
<name>A0ACB0FAM3_RANTA</name>